<evidence type="ECO:0000313" key="1">
    <source>
        <dbReference type="EMBL" id="CUS37241.1"/>
    </source>
</evidence>
<proteinExistence type="predicted"/>
<organism evidence="1 2">
    <name type="scientific">Candidatus Nitrospira nitrificans</name>
    <dbReference type="NCBI Taxonomy" id="1742973"/>
    <lineage>
        <taxon>Bacteria</taxon>
        <taxon>Pseudomonadati</taxon>
        <taxon>Nitrospirota</taxon>
        <taxon>Nitrospiria</taxon>
        <taxon>Nitrospirales</taxon>
        <taxon>Nitrospiraceae</taxon>
        <taxon>Nitrospira</taxon>
    </lineage>
</organism>
<dbReference type="Proteomes" id="UP000198736">
    <property type="component" value="Unassembled WGS sequence"/>
</dbReference>
<protein>
    <submittedName>
        <fullName evidence="1">Uncharacterized protein</fullName>
    </submittedName>
</protein>
<sequence>MALKRSLSYSMHDPPDLRFELEQGRCHPRRASGDNEEVGETTDLQLVPFVISYWLWSHVWKQGLPATAAIRSLWQKAP</sequence>
<accession>A0A0S4LJZ5</accession>
<evidence type="ECO:0000313" key="2">
    <source>
        <dbReference type="Proteomes" id="UP000198736"/>
    </source>
</evidence>
<reference evidence="2" key="1">
    <citation type="submission" date="2015-10" db="EMBL/GenBank/DDBJ databases">
        <authorList>
            <person name="Luecker S."/>
            <person name="Luecker S."/>
        </authorList>
    </citation>
    <scope>NUCLEOTIDE SEQUENCE [LARGE SCALE GENOMIC DNA]</scope>
</reference>
<dbReference type="EMBL" id="CZPZ01000023">
    <property type="protein sequence ID" value="CUS37241.1"/>
    <property type="molecule type" value="Genomic_DNA"/>
</dbReference>
<gene>
    <name evidence="1" type="ORF">COMA2_30143</name>
</gene>
<dbReference type="STRING" id="1742973.COMA2_30143"/>
<name>A0A0S4LJZ5_9BACT</name>
<dbReference type="AlphaFoldDB" id="A0A0S4LJZ5"/>
<keyword evidence="2" id="KW-1185">Reference proteome</keyword>